<accession>A0ABD1YPK6</accession>
<dbReference type="Proteomes" id="UP001605036">
    <property type="component" value="Unassembled WGS sequence"/>
</dbReference>
<evidence type="ECO:0000313" key="4">
    <source>
        <dbReference type="EMBL" id="KAL2631372.1"/>
    </source>
</evidence>
<comment type="caution">
    <text evidence="4">The sequence shown here is derived from an EMBL/GenBank/DDBJ whole genome shotgun (WGS) entry which is preliminary data.</text>
</comment>
<organism evidence="4 5">
    <name type="scientific">Riccia fluitans</name>
    <dbReference type="NCBI Taxonomy" id="41844"/>
    <lineage>
        <taxon>Eukaryota</taxon>
        <taxon>Viridiplantae</taxon>
        <taxon>Streptophyta</taxon>
        <taxon>Embryophyta</taxon>
        <taxon>Marchantiophyta</taxon>
        <taxon>Marchantiopsida</taxon>
        <taxon>Marchantiidae</taxon>
        <taxon>Marchantiales</taxon>
        <taxon>Ricciaceae</taxon>
        <taxon>Riccia</taxon>
    </lineage>
</organism>
<dbReference type="AlphaFoldDB" id="A0ABD1YPK6"/>
<keyword evidence="3" id="KW-0732">Signal</keyword>
<evidence type="ECO:0000256" key="3">
    <source>
        <dbReference type="SAM" id="SignalP"/>
    </source>
</evidence>
<evidence type="ECO:0000256" key="2">
    <source>
        <dbReference type="ARBA" id="ARBA00022638"/>
    </source>
</evidence>
<keyword evidence="2" id="KW-0081">Bacteriolytic enzyme</keyword>
<dbReference type="Gene3D" id="1.10.530.40">
    <property type="match status" value="1"/>
</dbReference>
<dbReference type="PANTHER" id="PTHR37406">
    <property type="entry name" value="T4-TYPE LYSOZYME 1-RELATED"/>
    <property type="match status" value="1"/>
</dbReference>
<keyword evidence="5" id="KW-1185">Reference proteome</keyword>
<name>A0ABD1YPK6_9MARC</name>
<dbReference type="GO" id="GO:0042742">
    <property type="term" value="P:defense response to bacterium"/>
    <property type="evidence" value="ECO:0007669"/>
    <property type="project" value="UniProtKB-KW"/>
</dbReference>
<gene>
    <name evidence="4" type="ORF">R1flu_016058</name>
</gene>
<evidence type="ECO:0000313" key="5">
    <source>
        <dbReference type="Proteomes" id="UP001605036"/>
    </source>
</evidence>
<dbReference type="EMBL" id="JBHFFA010000004">
    <property type="protein sequence ID" value="KAL2631372.1"/>
    <property type="molecule type" value="Genomic_DNA"/>
</dbReference>
<protein>
    <submittedName>
        <fullName evidence="4">Uncharacterized protein</fullName>
    </submittedName>
</protein>
<evidence type="ECO:0000256" key="1">
    <source>
        <dbReference type="ARBA" id="ARBA00022529"/>
    </source>
</evidence>
<feature type="chain" id="PRO_5044876650" evidence="3">
    <location>
        <begin position="21"/>
        <end position="218"/>
    </location>
</feature>
<dbReference type="GO" id="GO:0003824">
    <property type="term" value="F:catalytic activity"/>
    <property type="evidence" value="ECO:0007669"/>
    <property type="project" value="UniProtKB-KW"/>
</dbReference>
<dbReference type="InterPro" id="IPR023347">
    <property type="entry name" value="Lysozyme_dom_sf"/>
</dbReference>
<dbReference type="InterPro" id="IPR052619">
    <property type="entry name" value="Phage_lysozyme-like"/>
</dbReference>
<dbReference type="InterPro" id="IPR023346">
    <property type="entry name" value="Lysozyme-like_dom_sf"/>
</dbReference>
<proteinExistence type="predicted"/>
<sequence length="218" mass="24535">MARLNIQVVLLVALAAVVLSAPLTAASSRSHSFLRQQTYRRDFGRSGETGTMCVGSVAELLHQHEGRNRCAYDHKGGFRAVGCGYNLDDDKEQRRRELKEALLDYDRVYKGEQCLDDMQVSGLLTADADRALKRAARNVERLNEFCCPVRAVFADIQHTAGSVDEFPREDMDNVIERVASEDYKTAADELERTKWCSKGRHMSRCSDNLDLVERGCSK</sequence>
<feature type="signal peptide" evidence="3">
    <location>
        <begin position="1"/>
        <end position="20"/>
    </location>
</feature>
<dbReference type="SUPFAM" id="SSF53955">
    <property type="entry name" value="Lysozyme-like"/>
    <property type="match status" value="1"/>
</dbReference>
<dbReference type="GO" id="GO:0031640">
    <property type="term" value="P:killing of cells of another organism"/>
    <property type="evidence" value="ECO:0007669"/>
    <property type="project" value="UniProtKB-KW"/>
</dbReference>
<dbReference type="PANTHER" id="PTHR37406:SF1">
    <property type="entry name" value="T4-TYPE LYSOZYME 1-RELATED"/>
    <property type="match status" value="1"/>
</dbReference>
<keyword evidence="1" id="KW-0929">Antimicrobial</keyword>
<reference evidence="4 5" key="1">
    <citation type="submission" date="2024-09" db="EMBL/GenBank/DDBJ databases">
        <title>Chromosome-scale assembly of Riccia fluitans.</title>
        <authorList>
            <person name="Paukszto L."/>
            <person name="Sawicki J."/>
            <person name="Karawczyk K."/>
            <person name="Piernik-Szablinska J."/>
            <person name="Szczecinska M."/>
            <person name="Mazdziarz M."/>
        </authorList>
    </citation>
    <scope>NUCLEOTIDE SEQUENCE [LARGE SCALE GENOMIC DNA]</scope>
    <source>
        <strain evidence="4">Rf_01</strain>
        <tissue evidence="4">Aerial parts of the thallus</tissue>
    </source>
</reference>